<organism evidence="1 2">
    <name type="scientific">Coniosporium uncinatum</name>
    <dbReference type="NCBI Taxonomy" id="93489"/>
    <lineage>
        <taxon>Eukaryota</taxon>
        <taxon>Fungi</taxon>
        <taxon>Dikarya</taxon>
        <taxon>Ascomycota</taxon>
        <taxon>Pezizomycotina</taxon>
        <taxon>Dothideomycetes</taxon>
        <taxon>Dothideomycetes incertae sedis</taxon>
        <taxon>Coniosporium</taxon>
    </lineage>
</organism>
<sequence>MGVAQDATQGSMPVQDSTPAYAFTLRRTLCSKPAEIESEMITQVGISEVVYAQGYNLDSTAAAIFKEGGVHLRQFSPPREGLIDLGPKMDLPLDLLKLNGS</sequence>
<reference evidence="1" key="1">
    <citation type="submission" date="2024-09" db="EMBL/GenBank/DDBJ databases">
        <title>Black Yeasts Isolated from many extreme environments.</title>
        <authorList>
            <person name="Coleine C."/>
            <person name="Stajich J.E."/>
            <person name="Selbmann L."/>
        </authorList>
    </citation>
    <scope>NUCLEOTIDE SEQUENCE</scope>
    <source>
        <strain evidence="1">CCFEE 5737</strain>
    </source>
</reference>
<proteinExistence type="predicted"/>
<name>A0ACC3DQM9_9PEZI</name>
<dbReference type="Proteomes" id="UP001186974">
    <property type="component" value="Unassembled WGS sequence"/>
</dbReference>
<gene>
    <name evidence="1" type="ORF">LTS18_006498</name>
</gene>
<evidence type="ECO:0000313" key="2">
    <source>
        <dbReference type="Proteomes" id="UP001186974"/>
    </source>
</evidence>
<keyword evidence="2" id="KW-1185">Reference proteome</keyword>
<protein>
    <submittedName>
        <fullName evidence="1">Uncharacterized protein</fullName>
    </submittedName>
</protein>
<accession>A0ACC3DQM9</accession>
<comment type="caution">
    <text evidence="1">The sequence shown here is derived from an EMBL/GenBank/DDBJ whole genome shotgun (WGS) entry which is preliminary data.</text>
</comment>
<dbReference type="EMBL" id="JAWDJW010001576">
    <property type="protein sequence ID" value="KAK3078839.1"/>
    <property type="molecule type" value="Genomic_DNA"/>
</dbReference>
<evidence type="ECO:0000313" key="1">
    <source>
        <dbReference type="EMBL" id="KAK3078839.1"/>
    </source>
</evidence>